<evidence type="ECO:0000256" key="3">
    <source>
        <dbReference type="ARBA" id="ARBA00023163"/>
    </source>
</evidence>
<dbReference type="CDD" id="cd00038">
    <property type="entry name" value="CAP_ED"/>
    <property type="match status" value="1"/>
</dbReference>
<dbReference type="Gene3D" id="1.10.10.10">
    <property type="entry name" value="Winged helix-like DNA-binding domain superfamily/Winged helix DNA-binding domain"/>
    <property type="match status" value="1"/>
</dbReference>
<dbReference type="PANTHER" id="PTHR24567:SF68">
    <property type="entry name" value="DNA-BINDING TRANSCRIPTIONAL DUAL REGULATOR CRP"/>
    <property type="match status" value="1"/>
</dbReference>
<evidence type="ECO:0000259" key="4">
    <source>
        <dbReference type="PROSITE" id="PS50042"/>
    </source>
</evidence>
<accession>A0ABQ5Q986</accession>
<dbReference type="InterPro" id="IPR036390">
    <property type="entry name" value="WH_DNA-bd_sf"/>
</dbReference>
<dbReference type="SUPFAM" id="SSF51206">
    <property type="entry name" value="cAMP-binding domain-like"/>
    <property type="match status" value="1"/>
</dbReference>
<name>A0ABQ5Q986_9BACT</name>
<dbReference type="InterPro" id="IPR050397">
    <property type="entry name" value="Env_Response_Regulators"/>
</dbReference>
<dbReference type="InterPro" id="IPR014710">
    <property type="entry name" value="RmlC-like_jellyroll"/>
</dbReference>
<evidence type="ECO:0000313" key="7">
    <source>
        <dbReference type="Proteomes" id="UP001165089"/>
    </source>
</evidence>
<sequence>MATPYQGLWAKAPLFRTLDDPQLARVGALVELRTLDPGQVLFVAGEPCTGFFVVLEGAIQLLRPAEDGDETALNFVRPGQSFAEAALFAGGAFPATARALERTLLARIPRAAFLALLRSDADLCLRMLESLAAWHHRLTFQLQALRAQDTGGRLRAWLAEEARRAPNREILLRVPKKVQAAQLGMAPETFSRQLRQLRDAGLVAVEGATIRVLGDLEA</sequence>
<dbReference type="InterPro" id="IPR000595">
    <property type="entry name" value="cNMP-bd_dom"/>
</dbReference>
<protein>
    <submittedName>
        <fullName evidence="6">Transcriptional regulator</fullName>
    </submittedName>
</protein>
<evidence type="ECO:0000259" key="5">
    <source>
        <dbReference type="PROSITE" id="PS51063"/>
    </source>
</evidence>
<dbReference type="Gene3D" id="2.60.120.10">
    <property type="entry name" value="Jelly Rolls"/>
    <property type="match status" value="1"/>
</dbReference>
<dbReference type="SMART" id="SM00419">
    <property type="entry name" value="HTH_CRP"/>
    <property type="match status" value="1"/>
</dbReference>
<keyword evidence="2" id="KW-0238">DNA-binding</keyword>
<dbReference type="InterPro" id="IPR036388">
    <property type="entry name" value="WH-like_DNA-bd_sf"/>
</dbReference>
<dbReference type="PROSITE" id="PS51063">
    <property type="entry name" value="HTH_CRP_2"/>
    <property type="match status" value="1"/>
</dbReference>
<dbReference type="InterPro" id="IPR012318">
    <property type="entry name" value="HTH_CRP"/>
</dbReference>
<proteinExistence type="predicted"/>
<dbReference type="EMBL" id="BSDD01000005">
    <property type="protein sequence ID" value="GLH70916.1"/>
    <property type="molecule type" value="Genomic_DNA"/>
</dbReference>
<gene>
    <name evidence="6" type="primary">dnr</name>
    <name evidence="6" type="ORF">GETHPA_24490</name>
</gene>
<feature type="domain" description="HTH crp-type" evidence="5">
    <location>
        <begin position="148"/>
        <end position="217"/>
    </location>
</feature>
<evidence type="ECO:0000256" key="1">
    <source>
        <dbReference type="ARBA" id="ARBA00023015"/>
    </source>
</evidence>
<evidence type="ECO:0000313" key="6">
    <source>
        <dbReference type="EMBL" id="GLH70916.1"/>
    </source>
</evidence>
<dbReference type="InterPro" id="IPR018490">
    <property type="entry name" value="cNMP-bd_dom_sf"/>
</dbReference>
<dbReference type="RefSeq" id="WP_285726640.1">
    <property type="nucleotide sequence ID" value="NZ_BSDD01000005.1"/>
</dbReference>
<dbReference type="SMART" id="SM00100">
    <property type="entry name" value="cNMP"/>
    <property type="match status" value="1"/>
</dbReference>
<dbReference type="Pfam" id="PF00027">
    <property type="entry name" value="cNMP_binding"/>
    <property type="match status" value="1"/>
</dbReference>
<reference evidence="6 7" key="1">
    <citation type="journal article" date="2023" name="Antonie Van Leeuwenhoek">
        <title>Mesoterricola silvestris gen. nov., sp. nov., Mesoterricola sediminis sp. nov., Geothrix oryzae sp. nov., Geothrix edaphica sp. nov., Geothrix rubra sp. nov., and Geothrix limicola sp. nov., six novel members of Acidobacteriota isolated from soils.</title>
        <authorList>
            <person name="Itoh H."/>
            <person name="Sugisawa Y."/>
            <person name="Mise K."/>
            <person name="Xu Z."/>
            <person name="Kuniyasu M."/>
            <person name="Ushijima N."/>
            <person name="Kawano K."/>
            <person name="Kobayashi E."/>
            <person name="Shiratori Y."/>
            <person name="Masuda Y."/>
            <person name="Senoo K."/>
        </authorList>
    </citation>
    <scope>NUCLEOTIDE SEQUENCE [LARGE SCALE GENOMIC DNA]</scope>
    <source>
        <strain evidence="6 7">Red803</strain>
    </source>
</reference>
<evidence type="ECO:0000256" key="2">
    <source>
        <dbReference type="ARBA" id="ARBA00023125"/>
    </source>
</evidence>
<dbReference type="Pfam" id="PF13545">
    <property type="entry name" value="HTH_Crp_2"/>
    <property type="match status" value="1"/>
</dbReference>
<dbReference type="PROSITE" id="PS50042">
    <property type="entry name" value="CNMP_BINDING_3"/>
    <property type="match status" value="1"/>
</dbReference>
<dbReference type="PANTHER" id="PTHR24567">
    <property type="entry name" value="CRP FAMILY TRANSCRIPTIONAL REGULATORY PROTEIN"/>
    <property type="match status" value="1"/>
</dbReference>
<dbReference type="Proteomes" id="UP001165089">
    <property type="component" value="Unassembled WGS sequence"/>
</dbReference>
<feature type="domain" description="Cyclic nucleotide-binding" evidence="4">
    <location>
        <begin position="14"/>
        <end position="134"/>
    </location>
</feature>
<organism evidence="6 7">
    <name type="scientific">Geothrix rubra</name>
    <dbReference type="NCBI Taxonomy" id="2927977"/>
    <lineage>
        <taxon>Bacteria</taxon>
        <taxon>Pseudomonadati</taxon>
        <taxon>Acidobacteriota</taxon>
        <taxon>Holophagae</taxon>
        <taxon>Holophagales</taxon>
        <taxon>Holophagaceae</taxon>
        <taxon>Geothrix</taxon>
    </lineage>
</organism>
<keyword evidence="1" id="KW-0805">Transcription regulation</keyword>
<keyword evidence="7" id="KW-1185">Reference proteome</keyword>
<dbReference type="SUPFAM" id="SSF46785">
    <property type="entry name" value="Winged helix' DNA-binding domain"/>
    <property type="match status" value="1"/>
</dbReference>
<keyword evidence="3" id="KW-0804">Transcription</keyword>
<comment type="caution">
    <text evidence="6">The sequence shown here is derived from an EMBL/GenBank/DDBJ whole genome shotgun (WGS) entry which is preliminary data.</text>
</comment>